<accession>A0A0L8H0H3</accession>
<name>A0A0L8H0H3_OCTBM</name>
<evidence type="ECO:0000313" key="1">
    <source>
        <dbReference type="EMBL" id="KOF82697.1"/>
    </source>
</evidence>
<sequence length="63" mass="7514">MLNKIQLYCLRRFHFTDKALRRPKLTLCLLTNIGILPLTMKVQFSMKLIHNFLKLSPLFTENH</sequence>
<dbReference type="EMBL" id="KQ419648">
    <property type="protein sequence ID" value="KOF82697.1"/>
    <property type="molecule type" value="Genomic_DNA"/>
</dbReference>
<protein>
    <submittedName>
        <fullName evidence="1">Uncharacterized protein</fullName>
    </submittedName>
</protein>
<proteinExistence type="predicted"/>
<dbReference type="AlphaFoldDB" id="A0A0L8H0H3"/>
<organism evidence="1">
    <name type="scientific">Octopus bimaculoides</name>
    <name type="common">California two-spotted octopus</name>
    <dbReference type="NCBI Taxonomy" id="37653"/>
    <lineage>
        <taxon>Eukaryota</taxon>
        <taxon>Metazoa</taxon>
        <taxon>Spiralia</taxon>
        <taxon>Lophotrochozoa</taxon>
        <taxon>Mollusca</taxon>
        <taxon>Cephalopoda</taxon>
        <taxon>Coleoidea</taxon>
        <taxon>Octopodiformes</taxon>
        <taxon>Octopoda</taxon>
        <taxon>Incirrata</taxon>
        <taxon>Octopodidae</taxon>
        <taxon>Octopus</taxon>
    </lineage>
</organism>
<gene>
    <name evidence="1" type="ORF">OCBIM_22024887mg</name>
</gene>
<reference evidence="1" key="1">
    <citation type="submission" date="2015-07" db="EMBL/GenBank/DDBJ databases">
        <title>MeaNS - Measles Nucleotide Surveillance Program.</title>
        <authorList>
            <person name="Tran T."/>
            <person name="Druce J."/>
        </authorList>
    </citation>
    <scope>NUCLEOTIDE SEQUENCE</scope>
    <source>
        <strain evidence="1">UCB-OBI-ISO-001</strain>
        <tissue evidence="1">Gonad</tissue>
    </source>
</reference>